<dbReference type="Proteomes" id="UP000018852">
    <property type="component" value="Unassembled WGS sequence"/>
</dbReference>
<dbReference type="PATRIC" id="fig|1403939.3.peg.437"/>
<dbReference type="PROSITE" id="PS51462">
    <property type="entry name" value="NUDIX"/>
    <property type="match status" value="1"/>
</dbReference>
<dbReference type="Gene3D" id="3.90.79.10">
    <property type="entry name" value="Nucleoside Triphosphate Pyrophosphohydrolase"/>
    <property type="match status" value="1"/>
</dbReference>
<dbReference type="PANTHER" id="PTHR43046:SF2">
    <property type="entry name" value="8-OXO-DGTP DIPHOSPHATASE-RELATED"/>
    <property type="match status" value="1"/>
</dbReference>
<name>W1VNL9_9ACTO</name>
<organism evidence="6 7">
    <name type="scientific">Actinomyces urogenitalis DORA_12</name>
    <dbReference type="NCBI Taxonomy" id="1403939"/>
    <lineage>
        <taxon>Bacteria</taxon>
        <taxon>Bacillati</taxon>
        <taxon>Actinomycetota</taxon>
        <taxon>Actinomycetes</taxon>
        <taxon>Actinomycetales</taxon>
        <taxon>Actinomycetaceae</taxon>
        <taxon>Actinomyces</taxon>
    </lineage>
</organism>
<evidence type="ECO:0000256" key="4">
    <source>
        <dbReference type="RuleBase" id="RU003476"/>
    </source>
</evidence>
<sequence>MGRLIGSRAVGQEIIVSAVIIRDCNGRLLTVRKRGTQLFMFPGGKPEPGETASQTAAREAREELGIAIDTEDLQPLGTFTAPAANEEGYMVLAHVFSHPYVDGAQPAHEIAELRWTDLTAPLPQDLAPLTRVVIPALIS</sequence>
<comment type="caution">
    <text evidence="6">The sequence shown here is derived from an EMBL/GenBank/DDBJ whole genome shotgun (WGS) entry which is preliminary data.</text>
</comment>
<feature type="domain" description="Nudix hydrolase" evidence="5">
    <location>
        <begin position="11"/>
        <end position="139"/>
    </location>
</feature>
<dbReference type="Pfam" id="PF00293">
    <property type="entry name" value="NUDIX"/>
    <property type="match status" value="1"/>
</dbReference>
<evidence type="ECO:0000256" key="3">
    <source>
        <dbReference type="ARBA" id="ARBA00022801"/>
    </source>
</evidence>
<evidence type="ECO:0000256" key="1">
    <source>
        <dbReference type="ARBA" id="ARBA00001946"/>
    </source>
</evidence>
<dbReference type="AlphaFoldDB" id="W1VNL9"/>
<reference evidence="6 7" key="1">
    <citation type="submission" date="2013-12" db="EMBL/GenBank/DDBJ databases">
        <title>A Varibaculum cambriense genome reconstructed from a premature infant gut community with otherwise low bacterial novelty that shifts toward anaerobic metabolism during the third week of life.</title>
        <authorList>
            <person name="Brown C.T."/>
            <person name="Sharon I."/>
            <person name="Thomas B.C."/>
            <person name="Castelle C.J."/>
            <person name="Morowitz M.J."/>
            <person name="Banfield J.F."/>
        </authorList>
    </citation>
    <scope>NUCLEOTIDE SEQUENCE [LARGE SCALE GENOMIC DNA]</scope>
    <source>
        <strain evidence="7">DORA_12</strain>
    </source>
</reference>
<protein>
    <recommendedName>
        <fullName evidence="5">Nudix hydrolase domain-containing protein</fullName>
    </recommendedName>
</protein>
<proteinExistence type="inferred from homology"/>
<comment type="cofactor">
    <cofactor evidence="1">
        <name>Mg(2+)</name>
        <dbReference type="ChEBI" id="CHEBI:18420"/>
    </cofactor>
</comment>
<dbReference type="InterPro" id="IPR015797">
    <property type="entry name" value="NUDIX_hydrolase-like_dom_sf"/>
</dbReference>
<dbReference type="GO" id="GO:0016787">
    <property type="term" value="F:hydrolase activity"/>
    <property type="evidence" value="ECO:0007669"/>
    <property type="project" value="UniProtKB-KW"/>
</dbReference>
<dbReference type="PROSITE" id="PS00893">
    <property type="entry name" value="NUDIX_BOX"/>
    <property type="match status" value="1"/>
</dbReference>
<dbReference type="EMBL" id="AZLV01000302">
    <property type="protein sequence ID" value="ETJ06400.1"/>
    <property type="molecule type" value="Genomic_DNA"/>
</dbReference>
<evidence type="ECO:0000313" key="7">
    <source>
        <dbReference type="Proteomes" id="UP000018852"/>
    </source>
</evidence>
<comment type="similarity">
    <text evidence="2 4">Belongs to the Nudix hydrolase family.</text>
</comment>
<gene>
    <name evidence="6" type="ORF">Q605_AUC00302G0003</name>
</gene>
<dbReference type="PANTHER" id="PTHR43046">
    <property type="entry name" value="GDP-MANNOSE MANNOSYL HYDROLASE"/>
    <property type="match status" value="1"/>
</dbReference>
<dbReference type="SUPFAM" id="SSF55811">
    <property type="entry name" value="Nudix"/>
    <property type="match status" value="1"/>
</dbReference>
<evidence type="ECO:0000259" key="5">
    <source>
        <dbReference type="PROSITE" id="PS51462"/>
    </source>
</evidence>
<accession>W1VNL9</accession>
<dbReference type="InterPro" id="IPR020084">
    <property type="entry name" value="NUDIX_hydrolase_CS"/>
</dbReference>
<evidence type="ECO:0000256" key="2">
    <source>
        <dbReference type="ARBA" id="ARBA00005582"/>
    </source>
</evidence>
<keyword evidence="3 4" id="KW-0378">Hydrolase</keyword>
<dbReference type="InterPro" id="IPR000086">
    <property type="entry name" value="NUDIX_hydrolase_dom"/>
</dbReference>
<evidence type="ECO:0000313" key="6">
    <source>
        <dbReference type="EMBL" id="ETJ06400.1"/>
    </source>
</evidence>
<dbReference type="InterPro" id="IPR020476">
    <property type="entry name" value="Nudix_hydrolase"/>
</dbReference>
<dbReference type="CDD" id="cd04690">
    <property type="entry name" value="NUDIX_Hydrolase"/>
    <property type="match status" value="1"/>
</dbReference>
<dbReference type="PRINTS" id="PR00502">
    <property type="entry name" value="NUDIXFAMILY"/>
</dbReference>